<gene>
    <name evidence="1" type="ORF">Sspor_14860</name>
</gene>
<organism evidence="1 2">
    <name type="scientific">Streptomyces spororaveus</name>
    <dbReference type="NCBI Taxonomy" id="284039"/>
    <lineage>
        <taxon>Bacteria</taxon>
        <taxon>Bacillati</taxon>
        <taxon>Actinomycetota</taxon>
        <taxon>Actinomycetes</taxon>
        <taxon>Kitasatosporales</taxon>
        <taxon>Streptomycetaceae</taxon>
        <taxon>Streptomyces</taxon>
    </lineage>
</organism>
<name>A0ABQ3T6F5_9ACTN</name>
<proteinExistence type="predicted"/>
<accession>A0ABQ3T6F5</accession>
<dbReference type="RefSeq" id="WP_202198282.1">
    <property type="nucleotide sequence ID" value="NZ_BAAATO010000011.1"/>
</dbReference>
<comment type="caution">
    <text evidence="1">The sequence shown here is derived from an EMBL/GenBank/DDBJ whole genome shotgun (WGS) entry which is preliminary data.</text>
</comment>
<evidence type="ECO:0000313" key="2">
    <source>
        <dbReference type="Proteomes" id="UP000608522"/>
    </source>
</evidence>
<dbReference type="Proteomes" id="UP000608522">
    <property type="component" value="Unassembled WGS sequence"/>
</dbReference>
<reference evidence="2" key="1">
    <citation type="submission" date="2023-07" db="EMBL/GenBank/DDBJ databases">
        <title>Whole genome shotgun sequence of Streptomyces spororaveus NBRC 15456.</title>
        <authorList>
            <person name="Komaki H."/>
            <person name="Tamura T."/>
        </authorList>
    </citation>
    <scope>NUCLEOTIDE SEQUENCE [LARGE SCALE GENOMIC DNA]</scope>
    <source>
        <strain evidence="2">NBRC 15456</strain>
    </source>
</reference>
<keyword evidence="2" id="KW-1185">Reference proteome</keyword>
<sequence>MTTLARTQPAEAPAAPVVAPFTDAAPSQSLDARNRLDDILRGLAGVPVPEEGARRAARVAMLRARLEQLGGWLMALPDQPARTEVIDQVVRWRSVEPRDPARPDPRLVAALENVAERAERYLNAHAVGLAYAVVAPGADDRAVLAVLEDTAHRFCGQAPLWRYDHEPAPGYVRPALRSVLELAESRRIHVLVIPSLDHLPPADPQDEDSIWTLPRIWDRLRAHEIRLVTADHGAPLADHDVEERC</sequence>
<evidence type="ECO:0000313" key="1">
    <source>
        <dbReference type="EMBL" id="GHI75925.1"/>
    </source>
</evidence>
<protein>
    <submittedName>
        <fullName evidence="1">Uncharacterized protein</fullName>
    </submittedName>
</protein>
<dbReference type="EMBL" id="BNED01000005">
    <property type="protein sequence ID" value="GHI75925.1"/>
    <property type="molecule type" value="Genomic_DNA"/>
</dbReference>